<sequence length="201" mass="23063">MEQKTIATTETMTQEQARQIGDRFVAKFPKAGTNFPKDIVQGVSDDEMEELIAEFIESLKTRVEHRAKVIIRHFKVDRTKTPAQLLSACNRVPWYVDETVLATMPMDGPEEGDLLFFPLEKDTPVADISRVFEERGLVPDYAAQMQVNADDQAFADKHPNGMQWAKNSYVYFYRRGDGRKVHVDSLVSFWLGSLWFAGRRK</sequence>
<evidence type="ECO:0000313" key="2">
    <source>
        <dbReference type="Proteomes" id="UP000177707"/>
    </source>
</evidence>
<proteinExistence type="predicted"/>
<evidence type="ECO:0000313" key="1">
    <source>
        <dbReference type="EMBL" id="OHB01587.1"/>
    </source>
</evidence>
<dbReference type="AlphaFoldDB" id="A0A1G2TWB2"/>
<dbReference type="Proteomes" id="UP000177707">
    <property type="component" value="Unassembled WGS sequence"/>
</dbReference>
<dbReference type="EMBL" id="MHWB01000011">
    <property type="protein sequence ID" value="OHB01587.1"/>
    <property type="molecule type" value="Genomic_DNA"/>
</dbReference>
<comment type="caution">
    <text evidence="1">The sequence shown here is derived from an EMBL/GenBank/DDBJ whole genome shotgun (WGS) entry which is preliminary data.</text>
</comment>
<reference evidence="1 2" key="1">
    <citation type="journal article" date="2016" name="Nat. Commun.">
        <title>Thousands of microbial genomes shed light on interconnected biogeochemical processes in an aquifer system.</title>
        <authorList>
            <person name="Anantharaman K."/>
            <person name="Brown C.T."/>
            <person name="Hug L.A."/>
            <person name="Sharon I."/>
            <person name="Castelle C.J."/>
            <person name="Probst A.J."/>
            <person name="Thomas B.C."/>
            <person name="Singh A."/>
            <person name="Wilkins M.J."/>
            <person name="Karaoz U."/>
            <person name="Brodie E.L."/>
            <person name="Williams K.H."/>
            <person name="Hubbard S.S."/>
            <person name="Banfield J.F."/>
        </authorList>
    </citation>
    <scope>NUCLEOTIDE SEQUENCE [LARGE SCALE GENOMIC DNA]</scope>
</reference>
<accession>A0A1G2TWB2</accession>
<name>A0A1G2TWB2_9BACT</name>
<organism evidence="1 2">
    <name type="scientific">Candidatus Zambryskibacteria bacterium RIFCSPLOWO2_01_FULL_39_39</name>
    <dbReference type="NCBI Taxonomy" id="1802758"/>
    <lineage>
        <taxon>Bacteria</taxon>
        <taxon>Candidatus Zambryskiibacteriota</taxon>
    </lineage>
</organism>
<protein>
    <submittedName>
        <fullName evidence="1">Uncharacterized protein</fullName>
    </submittedName>
</protein>
<gene>
    <name evidence="1" type="ORF">A3A96_02855</name>
</gene>